<evidence type="ECO:0000313" key="5">
    <source>
        <dbReference type="EMBL" id="SEW30573.1"/>
    </source>
</evidence>
<feature type="domain" description="GFO/IDH/MocA-like oxidoreductase" evidence="4">
    <location>
        <begin position="133"/>
        <end position="244"/>
    </location>
</feature>
<evidence type="ECO:0000259" key="3">
    <source>
        <dbReference type="Pfam" id="PF01408"/>
    </source>
</evidence>
<dbReference type="InterPro" id="IPR055170">
    <property type="entry name" value="GFO_IDH_MocA-like_dom"/>
</dbReference>
<dbReference type="Gene3D" id="3.40.50.720">
    <property type="entry name" value="NAD(P)-binding Rossmann-like Domain"/>
    <property type="match status" value="1"/>
</dbReference>
<dbReference type="InterPro" id="IPR000683">
    <property type="entry name" value="Gfo/Idh/MocA-like_OxRdtase_N"/>
</dbReference>
<evidence type="ECO:0000256" key="2">
    <source>
        <dbReference type="ARBA" id="ARBA00023002"/>
    </source>
</evidence>
<dbReference type="InterPro" id="IPR050984">
    <property type="entry name" value="Gfo/Idh/MocA_domain"/>
</dbReference>
<dbReference type="EMBL" id="FOJA01000001">
    <property type="protein sequence ID" value="SEW30573.1"/>
    <property type="molecule type" value="Genomic_DNA"/>
</dbReference>
<accession>A0A1I0QSJ1</accession>
<dbReference type="SUPFAM" id="SSF55347">
    <property type="entry name" value="Glyceraldehyde-3-phosphate dehydrogenase-like, C-terminal domain"/>
    <property type="match status" value="1"/>
</dbReference>
<organism evidence="5 6">
    <name type="scientific">Halobacterium jilantaiense</name>
    <dbReference type="NCBI Taxonomy" id="355548"/>
    <lineage>
        <taxon>Archaea</taxon>
        <taxon>Methanobacteriati</taxon>
        <taxon>Methanobacteriota</taxon>
        <taxon>Stenosarchaea group</taxon>
        <taxon>Halobacteria</taxon>
        <taxon>Halobacteriales</taxon>
        <taxon>Halobacteriaceae</taxon>
        <taxon>Halobacterium</taxon>
    </lineage>
</organism>
<reference evidence="5 6" key="1">
    <citation type="submission" date="2016-10" db="EMBL/GenBank/DDBJ databases">
        <authorList>
            <person name="de Groot N.N."/>
        </authorList>
    </citation>
    <scope>NUCLEOTIDE SEQUENCE [LARGE SCALE GENOMIC DNA]</scope>
    <source>
        <strain evidence="5 6">CGMCC 1.5337</strain>
    </source>
</reference>
<evidence type="ECO:0000259" key="4">
    <source>
        <dbReference type="Pfam" id="PF22725"/>
    </source>
</evidence>
<dbReference type="Pfam" id="PF01408">
    <property type="entry name" value="GFO_IDH_MocA"/>
    <property type="match status" value="1"/>
</dbReference>
<dbReference type="PANTHER" id="PTHR22604">
    <property type="entry name" value="OXIDOREDUCTASES"/>
    <property type="match status" value="1"/>
</dbReference>
<sequence length="324" mass="35085">MRFGILSTANIADVAVAPAISASEHDLHAVASRDRERAAAFADRHDVPVVCDDYDALLDADIDAVYVPLPNALHAEWTCRAADAGLDVLCEKPLASDADEAVEIVQHCRNAGVTLMEAFMYHYHPRTERALDVADRHLGDIEHVHAAFNFPLPADRTDDVRLDPGLAGGALMDVGCYAVSAARQFLGEPVAADATVDDARDSGVDTSIAGTLEFADGATATVEASFETRNHQTYRVEGTDGWLEARDAFNPTSDDGTVLRWGTDGRTVEERFDPTDQYRLQVEHFAECVESGEQPRTDGEEAVANMRAIDALYEAARTDASVPL</sequence>
<protein>
    <submittedName>
        <fullName evidence="5">Predicted dehydrogenase</fullName>
    </submittedName>
</protein>
<keyword evidence="6" id="KW-1185">Reference proteome</keyword>
<dbReference type="Gene3D" id="3.30.360.10">
    <property type="entry name" value="Dihydrodipicolinate Reductase, domain 2"/>
    <property type="match status" value="1"/>
</dbReference>
<dbReference type="GO" id="GO:0016491">
    <property type="term" value="F:oxidoreductase activity"/>
    <property type="evidence" value="ECO:0007669"/>
    <property type="project" value="UniProtKB-KW"/>
</dbReference>
<keyword evidence="2" id="KW-0560">Oxidoreductase</keyword>
<dbReference type="PANTHER" id="PTHR22604:SF105">
    <property type="entry name" value="TRANS-1,2-DIHYDROBENZENE-1,2-DIOL DEHYDROGENASE"/>
    <property type="match status" value="1"/>
</dbReference>
<dbReference type="AlphaFoldDB" id="A0A1I0QSJ1"/>
<dbReference type="Proteomes" id="UP000198518">
    <property type="component" value="Unassembled WGS sequence"/>
</dbReference>
<dbReference type="STRING" id="355548.SAMN04487945_2938"/>
<dbReference type="OrthoDB" id="25239at2157"/>
<evidence type="ECO:0000313" key="6">
    <source>
        <dbReference type="Proteomes" id="UP000198518"/>
    </source>
</evidence>
<name>A0A1I0QSJ1_9EURY</name>
<dbReference type="InterPro" id="IPR036291">
    <property type="entry name" value="NAD(P)-bd_dom_sf"/>
</dbReference>
<proteinExistence type="inferred from homology"/>
<feature type="domain" description="Gfo/Idh/MocA-like oxidoreductase N-terminal" evidence="3">
    <location>
        <begin position="2"/>
        <end position="118"/>
    </location>
</feature>
<comment type="similarity">
    <text evidence="1">Belongs to the Gfo/Idh/MocA family.</text>
</comment>
<dbReference type="RefSeq" id="WP_089670205.1">
    <property type="nucleotide sequence ID" value="NZ_FOJA01000001.1"/>
</dbReference>
<gene>
    <name evidence="5" type="ORF">SAMN04487945_2938</name>
</gene>
<evidence type="ECO:0000256" key="1">
    <source>
        <dbReference type="ARBA" id="ARBA00010928"/>
    </source>
</evidence>
<dbReference type="Pfam" id="PF22725">
    <property type="entry name" value="GFO_IDH_MocA_C3"/>
    <property type="match status" value="1"/>
</dbReference>
<dbReference type="GO" id="GO:0000166">
    <property type="term" value="F:nucleotide binding"/>
    <property type="evidence" value="ECO:0007669"/>
    <property type="project" value="InterPro"/>
</dbReference>
<dbReference type="SUPFAM" id="SSF51735">
    <property type="entry name" value="NAD(P)-binding Rossmann-fold domains"/>
    <property type="match status" value="1"/>
</dbReference>